<comment type="subunit">
    <text evidence="2">Homotetramer.</text>
</comment>
<dbReference type="GO" id="GO:0006537">
    <property type="term" value="P:glutamate biosynthetic process"/>
    <property type="evidence" value="ECO:0007669"/>
    <property type="project" value="TreeGrafter"/>
</dbReference>
<accession>G0R024</accession>
<dbReference type="Gene3D" id="3.40.710.10">
    <property type="entry name" value="DD-peptidase/beta-lactamase superfamily"/>
    <property type="match status" value="1"/>
</dbReference>
<evidence type="ECO:0000256" key="4">
    <source>
        <dbReference type="ARBA" id="ARBA00022801"/>
    </source>
</evidence>
<dbReference type="SUPFAM" id="SSF56601">
    <property type="entry name" value="beta-lactamase/transpeptidase-like"/>
    <property type="match status" value="1"/>
</dbReference>
<evidence type="ECO:0000256" key="2">
    <source>
        <dbReference type="ARBA" id="ARBA00011881"/>
    </source>
</evidence>
<comment type="catalytic activity">
    <reaction evidence="5">
        <text>L-glutamine + H2O = L-glutamate + NH4(+)</text>
        <dbReference type="Rhea" id="RHEA:15889"/>
        <dbReference type="ChEBI" id="CHEBI:15377"/>
        <dbReference type="ChEBI" id="CHEBI:28938"/>
        <dbReference type="ChEBI" id="CHEBI:29985"/>
        <dbReference type="ChEBI" id="CHEBI:58359"/>
        <dbReference type="EC" id="3.5.1.2"/>
    </reaction>
</comment>
<dbReference type="EC" id="3.5.1.2" evidence="3"/>
<dbReference type="RefSeq" id="XP_004030418.1">
    <property type="nucleotide sequence ID" value="XM_004030370.1"/>
</dbReference>
<dbReference type="OrthoDB" id="309796at2759"/>
<evidence type="ECO:0000256" key="3">
    <source>
        <dbReference type="ARBA" id="ARBA00012918"/>
    </source>
</evidence>
<gene>
    <name evidence="6" type="ORF">IMG5_161320</name>
</gene>
<keyword evidence="7" id="KW-1185">Reference proteome</keyword>
<dbReference type="PANTHER" id="PTHR12544">
    <property type="entry name" value="GLUTAMINASE"/>
    <property type="match status" value="1"/>
</dbReference>
<sequence>MLDSMGVLSHYSLHKIIRKLQNKGPQDFIYFQEYQQLTNGLHFLKKVFESDLNIPSFDRFARNFKECAHYVKKSEEYSHGKTAQYIPTLKNFNPSYFSASFCSNNGQYIEYGDTQVTFSIQSISKIVSYGYLYDLIGEEVHQYIGEEPSGMPFNAPVFDQKGRPHNPMINSGAIMVAALLLEHGKTLEDILEFYQRATRKDLCKQKIQIDHKLYLEEKLTGYTNHALSYLMLANGVFPKKDKNIEQMKEFAQQALDLYFQMCSIIINVESLTRFGTMCSNNGINPSTGERILKPESVKAITTFMLTCGMYNGAGKFTKNLGIPCKSGVSGGLLTIIPGLGSFASFGPKLNEEGNSIRGIGLIKQISNIYNNFNLFHKDLNKKDCENKAFQTIIKYIIGSISCASIGDMEGIIRLKNFNIQLNQGDYDKRTPLHLAASGGHIEIVGSNTFK</sequence>
<dbReference type="OMA" id="RPRNPFI"/>
<organism evidence="6 7">
    <name type="scientific">Ichthyophthirius multifiliis</name>
    <name type="common">White spot disease agent</name>
    <name type="synonym">Ich</name>
    <dbReference type="NCBI Taxonomy" id="5932"/>
    <lineage>
        <taxon>Eukaryota</taxon>
        <taxon>Sar</taxon>
        <taxon>Alveolata</taxon>
        <taxon>Ciliophora</taxon>
        <taxon>Intramacronucleata</taxon>
        <taxon>Oligohymenophorea</taxon>
        <taxon>Hymenostomatida</taxon>
        <taxon>Ophryoglenina</taxon>
        <taxon>Ichthyophthirius</taxon>
    </lineage>
</organism>
<dbReference type="GO" id="GO:0004359">
    <property type="term" value="F:glutaminase activity"/>
    <property type="evidence" value="ECO:0007669"/>
    <property type="project" value="UniProtKB-EC"/>
</dbReference>
<dbReference type="EMBL" id="GL984175">
    <property type="protein sequence ID" value="EGR29182.1"/>
    <property type="molecule type" value="Genomic_DNA"/>
</dbReference>
<keyword evidence="4" id="KW-0378">Hydrolase</keyword>
<dbReference type="GeneID" id="14905274"/>
<dbReference type="InParanoid" id="G0R024"/>
<comment type="similarity">
    <text evidence="1">Belongs to the glutaminase family.</text>
</comment>
<dbReference type="SUPFAM" id="SSF48403">
    <property type="entry name" value="Ankyrin repeat"/>
    <property type="match status" value="1"/>
</dbReference>
<dbReference type="InterPro" id="IPR015868">
    <property type="entry name" value="Glutaminase"/>
</dbReference>
<dbReference type="NCBIfam" id="TIGR03814">
    <property type="entry name" value="Gln_ase"/>
    <property type="match status" value="1"/>
</dbReference>
<dbReference type="Pfam" id="PF04960">
    <property type="entry name" value="Glutaminase"/>
    <property type="match status" value="1"/>
</dbReference>
<dbReference type="HAMAP" id="MF_00313">
    <property type="entry name" value="Glutaminase"/>
    <property type="match status" value="1"/>
</dbReference>
<dbReference type="STRING" id="857967.G0R024"/>
<protein>
    <recommendedName>
        <fullName evidence="3">glutaminase</fullName>
        <ecNumber evidence="3">3.5.1.2</ecNumber>
    </recommendedName>
</protein>
<name>G0R024_ICHMU</name>
<dbReference type="Proteomes" id="UP000008983">
    <property type="component" value="Unassembled WGS sequence"/>
</dbReference>
<proteinExistence type="inferred from homology"/>
<dbReference type="PANTHER" id="PTHR12544:SF29">
    <property type="entry name" value="GLUTAMINASE"/>
    <property type="match status" value="1"/>
</dbReference>
<evidence type="ECO:0000256" key="1">
    <source>
        <dbReference type="ARBA" id="ARBA00011076"/>
    </source>
</evidence>
<reference evidence="6 7" key="1">
    <citation type="submission" date="2011-07" db="EMBL/GenBank/DDBJ databases">
        <authorList>
            <person name="Coyne R."/>
            <person name="Brami D."/>
            <person name="Johnson J."/>
            <person name="Hostetler J."/>
            <person name="Hannick L."/>
            <person name="Clark T."/>
            <person name="Cassidy-Hanley D."/>
            <person name="Inman J."/>
        </authorList>
    </citation>
    <scope>NUCLEOTIDE SEQUENCE [LARGE SCALE GENOMIC DNA]</scope>
    <source>
        <strain evidence="6 7">G5</strain>
    </source>
</reference>
<evidence type="ECO:0000313" key="7">
    <source>
        <dbReference type="Proteomes" id="UP000008983"/>
    </source>
</evidence>
<dbReference type="InterPro" id="IPR036770">
    <property type="entry name" value="Ankyrin_rpt-contain_sf"/>
</dbReference>
<dbReference type="GO" id="GO:0006543">
    <property type="term" value="P:L-glutamine catabolic process"/>
    <property type="evidence" value="ECO:0007669"/>
    <property type="project" value="TreeGrafter"/>
</dbReference>
<evidence type="ECO:0000313" key="6">
    <source>
        <dbReference type="EMBL" id="EGR29182.1"/>
    </source>
</evidence>
<dbReference type="Gene3D" id="1.25.40.20">
    <property type="entry name" value="Ankyrin repeat-containing domain"/>
    <property type="match status" value="1"/>
</dbReference>
<evidence type="ECO:0000256" key="5">
    <source>
        <dbReference type="ARBA" id="ARBA00049534"/>
    </source>
</evidence>
<dbReference type="InterPro" id="IPR012338">
    <property type="entry name" value="Beta-lactam/transpept-like"/>
</dbReference>
<dbReference type="AlphaFoldDB" id="G0R024"/>
<dbReference type="eggNOG" id="KOG0506">
    <property type="taxonomic scope" value="Eukaryota"/>
</dbReference>